<dbReference type="EMBL" id="DXGE01000035">
    <property type="protein sequence ID" value="HIW86564.1"/>
    <property type="molecule type" value="Genomic_DNA"/>
</dbReference>
<organism evidence="2 3">
    <name type="scientific">Candidatus Eubacterium faecipullorum</name>
    <dbReference type="NCBI Taxonomy" id="2838571"/>
    <lineage>
        <taxon>Bacteria</taxon>
        <taxon>Bacillati</taxon>
        <taxon>Bacillota</taxon>
        <taxon>Clostridia</taxon>
        <taxon>Eubacteriales</taxon>
        <taxon>Eubacteriaceae</taxon>
        <taxon>Eubacterium</taxon>
    </lineage>
</organism>
<dbReference type="InterPro" id="IPR029058">
    <property type="entry name" value="AB_hydrolase_fold"/>
</dbReference>
<evidence type="ECO:0000313" key="2">
    <source>
        <dbReference type="EMBL" id="HIW86564.1"/>
    </source>
</evidence>
<keyword evidence="1" id="KW-1133">Transmembrane helix</keyword>
<dbReference type="Proteomes" id="UP000824205">
    <property type="component" value="Unassembled WGS sequence"/>
</dbReference>
<gene>
    <name evidence="2" type="ORF">IAA48_08735</name>
</gene>
<comment type="caution">
    <text evidence="2">The sequence shown here is derived from an EMBL/GenBank/DDBJ whole genome shotgun (WGS) entry which is preliminary data.</text>
</comment>
<dbReference type="AlphaFoldDB" id="A0A9D1UG38"/>
<feature type="transmembrane region" description="Helical" evidence="1">
    <location>
        <begin position="63"/>
        <end position="83"/>
    </location>
</feature>
<dbReference type="SUPFAM" id="SSF53474">
    <property type="entry name" value="alpha/beta-Hydrolases"/>
    <property type="match status" value="1"/>
</dbReference>
<sequence length="87" mass="10313">MYIAGHSWGAYLGLWFASEYPEYLYYYIGTGQGISSALDETEKYNFVLTQTQKRNDEKIIERLIFMALHSVEFMLMIIIQQVIMWEN</sequence>
<accession>A0A9D1UG38</accession>
<reference evidence="2" key="2">
    <citation type="submission" date="2021-04" db="EMBL/GenBank/DDBJ databases">
        <authorList>
            <person name="Gilroy R."/>
        </authorList>
    </citation>
    <scope>NUCLEOTIDE SEQUENCE</scope>
    <source>
        <strain evidence="2">421</strain>
    </source>
</reference>
<protein>
    <submittedName>
        <fullName evidence="2">Uncharacterized protein</fullName>
    </submittedName>
</protein>
<evidence type="ECO:0000256" key="1">
    <source>
        <dbReference type="SAM" id="Phobius"/>
    </source>
</evidence>
<reference evidence="2" key="1">
    <citation type="journal article" date="2021" name="PeerJ">
        <title>Extensive microbial diversity within the chicken gut microbiome revealed by metagenomics and culture.</title>
        <authorList>
            <person name="Gilroy R."/>
            <person name="Ravi A."/>
            <person name="Getino M."/>
            <person name="Pursley I."/>
            <person name="Horton D.L."/>
            <person name="Alikhan N.F."/>
            <person name="Baker D."/>
            <person name="Gharbi K."/>
            <person name="Hall N."/>
            <person name="Watson M."/>
            <person name="Adriaenssens E.M."/>
            <person name="Foster-Nyarko E."/>
            <person name="Jarju S."/>
            <person name="Secka A."/>
            <person name="Antonio M."/>
            <person name="Oren A."/>
            <person name="Chaudhuri R.R."/>
            <person name="La Ragione R."/>
            <person name="Hildebrand F."/>
            <person name="Pallen M.J."/>
        </authorList>
    </citation>
    <scope>NUCLEOTIDE SEQUENCE</scope>
    <source>
        <strain evidence="2">421</strain>
    </source>
</reference>
<dbReference type="Gene3D" id="3.40.50.1820">
    <property type="entry name" value="alpha/beta hydrolase"/>
    <property type="match status" value="1"/>
</dbReference>
<name>A0A9D1UG38_9FIRM</name>
<proteinExistence type="predicted"/>
<keyword evidence="1" id="KW-0472">Membrane</keyword>
<keyword evidence="1" id="KW-0812">Transmembrane</keyword>
<evidence type="ECO:0000313" key="3">
    <source>
        <dbReference type="Proteomes" id="UP000824205"/>
    </source>
</evidence>